<keyword evidence="4" id="KW-1185">Reference proteome</keyword>
<comment type="caution">
    <text evidence="3">The sequence shown here is derived from an EMBL/GenBank/DDBJ whole genome shotgun (WGS) entry which is preliminary data.</text>
</comment>
<gene>
    <name evidence="3" type="ORF">ABVK25_001153</name>
</gene>
<dbReference type="PANTHER" id="PTHR47185">
    <property type="entry name" value="PX DOMAIN-CONTAINING PROTEIN YPR097W"/>
    <property type="match status" value="1"/>
</dbReference>
<dbReference type="Gene3D" id="3.30.1520.10">
    <property type="entry name" value="Phox-like domain"/>
    <property type="match status" value="1"/>
</dbReference>
<feature type="domain" description="PX" evidence="2">
    <location>
        <begin position="225"/>
        <end position="389"/>
    </location>
</feature>
<reference evidence="3 4" key="1">
    <citation type="submission" date="2024-09" db="EMBL/GenBank/DDBJ databases">
        <title>Rethinking Asexuality: The Enigmatic Case of Functional Sexual Genes in Lepraria (Stereocaulaceae).</title>
        <authorList>
            <person name="Doellman M."/>
            <person name="Sun Y."/>
            <person name="Barcenas-Pena A."/>
            <person name="Lumbsch H.T."/>
            <person name="Grewe F."/>
        </authorList>
    </citation>
    <scope>NUCLEOTIDE SEQUENCE [LARGE SCALE GENOMIC DNA]</scope>
    <source>
        <strain evidence="3 4">Grewe 0041</strain>
    </source>
</reference>
<evidence type="ECO:0000256" key="1">
    <source>
        <dbReference type="SAM" id="MobiDB-lite"/>
    </source>
</evidence>
<organism evidence="3 4">
    <name type="scientific">Lepraria finkii</name>
    <dbReference type="NCBI Taxonomy" id="1340010"/>
    <lineage>
        <taxon>Eukaryota</taxon>
        <taxon>Fungi</taxon>
        <taxon>Dikarya</taxon>
        <taxon>Ascomycota</taxon>
        <taxon>Pezizomycotina</taxon>
        <taxon>Lecanoromycetes</taxon>
        <taxon>OSLEUM clade</taxon>
        <taxon>Lecanoromycetidae</taxon>
        <taxon>Lecanorales</taxon>
        <taxon>Lecanorineae</taxon>
        <taxon>Stereocaulaceae</taxon>
        <taxon>Lepraria</taxon>
    </lineage>
</organism>
<accession>A0ABR4BL37</accession>
<dbReference type="SUPFAM" id="SSF64268">
    <property type="entry name" value="PX domain"/>
    <property type="match status" value="1"/>
</dbReference>
<name>A0ABR4BL37_9LECA</name>
<dbReference type="PROSITE" id="PS50195">
    <property type="entry name" value="PX"/>
    <property type="match status" value="1"/>
</dbReference>
<dbReference type="InterPro" id="IPR047168">
    <property type="entry name" value="LEC1-like"/>
</dbReference>
<dbReference type="EMBL" id="JBHFEH010000002">
    <property type="protein sequence ID" value="KAL2058425.1"/>
    <property type="molecule type" value="Genomic_DNA"/>
</dbReference>
<feature type="compositionally biased region" description="Basic and acidic residues" evidence="1">
    <location>
        <begin position="893"/>
        <end position="910"/>
    </location>
</feature>
<evidence type="ECO:0000313" key="4">
    <source>
        <dbReference type="Proteomes" id="UP001590951"/>
    </source>
</evidence>
<dbReference type="InterPro" id="IPR024555">
    <property type="entry name" value="PX-associated"/>
</dbReference>
<dbReference type="InterPro" id="IPR024554">
    <property type="entry name" value="LEC1-like_C"/>
</dbReference>
<dbReference type="InterPro" id="IPR001683">
    <property type="entry name" value="PX_dom"/>
</dbReference>
<dbReference type="Pfam" id="PF12828">
    <property type="entry name" value="PXB"/>
    <property type="match status" value="1"/>
</dbReference>
<feature type="region of interest" description="Disordered" evidence="1">
    <location>
        <begin position="865"/>
        <end position="910"/>
    </location>
</feature>
<dbReference type="Proteomes" id="UP001590951">
    <property type="component" value="Unassembled WGS sequence"/>
</dbReference>
<feature type="compositionally biased region" description="Acidic residues" evidence="1">
    <location>
        <begin position="865"/>
        <end position="880"/>
    </location>
</feature>
<feature type="compositionally biased region" description="Polar residues" evidence="1">
    <location>
        <begin position="41"/>
        <end position="51"/>
    </location>
</feature>
<dbReference type="SMART" id="SM00312">
    <property type="entry name" value="PX"/>
    <property type="match status" value="1"/>
</dbReference>
<dbReference type="Pfam" id="PF00787">
    <property type="entry name" value="PX"/>
    <property type="match status" value="1"/>
</dbReference>
<sequence>MTESKDPTQIKSLDGTVQAFTAGPNKMMEPQNDVSLPSRPAKQTSAASKNSIPPPGASLTGKQEYYLKRELISRQVDYEITELASTTALQRFGAPFRSEFGEVAPVDSDLPLLRYIFVHHVRNFPFLDQAREKEFWQDKLQVFLESFANKHISSSEDRLEETKRRKLAVKARKLFELMMVSGIPTASGYEERIRFSELEVVDRGANEQGLLVNAPEGHSINGWDVNVVGVRTTSAKRTVRYHQHAEFIIRIKRAGKPDTYVCRRYGEFRKLQKRLRTELPGKVLAPLPRKNKKHTSALLSVSTQNTGSTIPDETSSLRGLIGTGNARNPSLQSSRSPTISGEFQRVKVVLYREDQRVSLRAFLCTLLQNEQIAESKAMDDFLTGNPVKLNLEELDDVQRRKDMDEKRFEEQRRFYEVARERARELDIYMERFRRDVIESNGLTKLFKEIKEKERISDLSLEFKKFAEWLRIEVAATIYHLFLAEDNSPELLVQAKRIHSMMPYSALKQVIRFANPAMVMSGVLDLFLAQPFGARSLAQRVFGMALNDGIRTFQKSIDSLVLKINDPVLCEKLKRFCNADENTKNEIRSEAALEDIDLIVAILRSEKFAPELAPEQIGKVFNAFVAWNNAVENIDDEMKSGAQLFAYLKQLLKMYTRQRDKAQMLSVIEEPVTLHLFRDLFTIFYEPLVRVYKSANVYNSVTDFATFADDTFSVIASAQRQDVSADPNQTVQSFIDLCARHQDNFYKFVHEVHLHDNGLFTQLMGWLEGILEFLRHGPKGGKLDMNALFQGAVDMGHVSKSTAISEINALIKWHEERKKWHQDKTRQKMAADSAVSNGTGASTPGSAAFKSTDFGLNEADLAELDDEYDDSDEDEEEEDGNADPIASERKRRGKQADRLRRSAGEPVKPEVKELKRMRDGFLSMLRMVLAE</sequence>
<dbReference type="InterPro" id="IPR036871">
    <property type="entry name" value="PX_dom_sf"/>
</dbReference>
<proteinExistence type="predicted"/>
<dbReference type="Pfam" id="PF12825">
    <property type="entry name" value="DUF3818"/>
    <property type="match status" value="1"/>
</dbReference>
<dbReference type="PANTHER" id="PTHR47185:SF1">
    <property type="entry name" value="PX DOMAIN-CONTAINING PROTEIN YPR097W"/>
    <property type="match status" value="1"/>
</dbReference>
<feature type="region of interest" description="Disordered" evidence="1">
    <location>
        <begin position="1"/>
        <end position="59"/>
    </location>
</feature>
<evidence type="ECO:0000313" key="3">
    <source>
        <dbReference type="EMBL" id="KAL2058425.1"/>
    </source>
</evidence>
<feature type="compositionally biased region" description="Polar residues" evidence="1">
    <location>
        <begin position="833"/>
        <end position="844"/>
    </location>
</feature>
<feature type="region of interest" description="Disordered" evidence="1">
    <location>
        <begin position="820"/>
        <end position="851"/>
    </location>
</feature>
<evidence type="ECO:0000259" key="2">
    <source>
        <dbReference type="PROSITE" id="PS50195"/>
    </source>
</evidence>
<dbReference type="CDD" id="cd06869">
    <property type="entry name" value="PX_UP2_fungi"/>
    <property type="match status" value="1"/>
</dbReference>
<protein>
    <recommendedName>
        <fullName evidence="2">PX domain-containing protein</fullName>
    </recommendedName>
</protein>